<gene>
    <name evidence="1" type="ORF">G7B40_041125</name>
</gene>
<reference evidence="2" key="1">
    <citation type="journal article" date="2021" name="Science">
        <title>Hunting the eagle killer: A cyanobacterial neurotoxin causes vacuolar myelinopathy.</title>
        <authorList>
            <person name="Breinlinger S."/>
            <person name="Phillips T.J."/>
            <person name="Haram B.N."/>
            <person name="Mares J."/>
            <person name="Martinez Yerena J.A."/>
            <person name="Hrouzek P."/>
            <person name="Sobotka R."/>
            <person name="Henderson W.M."/>
            <person name="Schmieder P."/>
            <person name="Williams S.M."/>
            <person name="Lauderdale J.D."/>
            <person name="Wilde H.D."/>
            <person name="Gerrin W."/>
            <person name="Kust A."/>
            <person name="Washington J.W."/>
            <person name="Wagner C."/>
            <person name="Geier B."/>
            <person name="Liebeke M."/>
            <person name="Enke H."/>
            <person name="Niedermeyer T.H.J."/>
            <person name="Wilde S.B."/>
        </authorList>
    </citation>
    <scope>NUCLEOTIDE SEQUENCE [LARGE SCALE GENOMIC DNA]</scope>
    <source>
        <strain evidence="2">Thurmond2011</strain>
    </source>
</reference>
<evidence type="ECO:0000313" key="1">
    <source>
        <dbReference type="EMBL" id="MDR9900890.1"/>
    </source>
</evidence>
<dbReference type="RefSeq" id="WP_208354010.1">
    <property type="nucleotide sequence ID" value="NZ_JAALHA020000041.1"/>
</dbReference>
<organism evidence="1 2">
    <name type="scientific">Aetokthonos hydrillicola Thurmond2011</name>
    <dbReference type="NCBI Taxonomy" id="2712845"/>
    <lineage>
        <taxon>Bacteria</taxon>
        <taxon>Bacillati</taxon>
        <taxon>Cyanobacteriota</taxon>
        <taxon>Cyanophyceae</taxon>
        <taxon>Nostocales</taxon>
        <taxon>Hapalosiphonaceae</taxon>
        <taxon>Aetokthonos</taxon>
    </lineage>
</organism>
<dbReference type="EMBL" id="JAALHA020000041">
    <property type="protein sequence ID" value="MDR9900890.1"/>
    <property type="molecule type" value="Genomic_DNA"/>
</dbReference>
<proteinExistence type="predicted"/>
<keyword evidence="2" id="KW-1185">Reference proteome</keyword>
<sequence length="243" mass="28334">MIYIREDGTQLSWKQYHEYLLKEEPDNLEALVRTRLRLLAQQEDDPEYYYELIEELIGMVQDGRIGNPGFDDDQASAIALEFVKRNNLQQRFSDIPALSGDNMVYTKDDGTMGFSWQKQYDYLLAEHPDQLEEIVDARLEVLALEHPDKASYYKGLRSELSAKINSAWDNDQDFGWVQCCRTTKAFVKERNLMGLFDDVPALSSEIDQEMDETNHPDDPDFDEDEIRINFTGDDLNLDQWLNL</sequence>
<dbReference type="AlphaFoldDB" id="A0AAP5MD20"/>
<accession>A0AAP5MD20</accession>
<dbReference type="Proteomes" id="UP000667802">
    <property type="component" value="Unassembled WGS sequence"/>
</dbReference>
<name>A0AAP5MD20_9CYAN</name>
<comment type="caution">
    <text evidence="1">The sequence shown here is derived from an EMBL/GenBank/DDBJ whole genome shotgun (WGS) entry which is preliminary data.</text>
</comment>
<protein>
    <submittedName>
        <fullName evidence="1">Uncharacterized protein</fullName>
    </submittedName>
</protein>
<evidence type="ECO:0000313" key="2">
    <source>
        <dbReference type="Proteomes" id="UP000667802"/>
    </source>
</evidence>